<name>A0ABN8PRV3_9CNID</name>
<gene>
    <name evidence="2" type="ORF">PEVE_00044953</name>
</gene>
<dbReference type="Gene3D" id="3.30.420.10">
    <property type="entry name" value="Ribonuclease H-like superfamily/Ribonuclease H"/>
    <property type="match status" value="1"/>
</dbReference>
<dbReference type="EMBL" id="CALNXI010000971">
    <property type="protein sequence ID" value="CAH3149445.1"/>
    <property type="molecule type" value="Genomic_DNA"/>
</dbReference>
<dbReference type="InterPro" id="IPR036397">
    <property type="entry name" value="RNaseH_sf"/>
</dbReference>
<evidence type="ECO:0000313" key="3">
    <source>
        <dbReference type="Proteomes" id="UP001159427"/>
    </source>
</evidence>
<dbReference type="PANTHER" id="PTHR46585:SF1">
    <property type="entry name" value="CHROMO DOMAIN-CONTAINING PROTEIN"/>
    <property type="match status" value="1"/>
</dbReference>
<dbReference type="PROSITE" id="PS50013">
    <property type="entry name" value="CHROMO_2"/>
    <property type="match status" value="1"/>
</dbReference>
<feature type="non-terminal residue" evidence="2">
    <location>
        <position position="1"/>
    </location>
</feature>
<dbReference type="Gene3D" id="2.40.50.40">
    <property type="match status" value="1"/>
</dbReference>
<dbReference type="InterPro" id="IPR000953">
    <property type="entry name" value="Chromo/chromo_shadow_dom"/>
</dbReference>
<reference evidence="2 3" key="1">
    <citation type="submission" date="2022-05" db="EMBL/GenBank/DDBJ databases">
        <authorList>
            <consortium name="Genoscope - CEA"/>
            <person name="William W."/>
        </authorList>
    </citation>
    <scope>NUCLEOTIDE SEQUENCE [LARGE SCALE GENOMIC DNA]</scope>
</reference>
<proteinExistence type="predicted"/>
<dbReference type="SUPFAM" id="SSF54160">
    <property type="entry name" value="Chromo domain-like"/>
    <property type="match status" value="1"/>
</dbReference>
<comment type="caution">
    <text evidence="2">The sequence shown here is derived from an EMBL/GenBank/DDBJ whole genome shotgun (WGS) entry which is preliminary data.</text>
</comment>
<protein>
    <recommendedName>
        <fullName evidence="1">Chromo domain-containing protein</fullName>
    </recommendedName>
</protein>
<dbReference type="Proteomes" id="UP001159427">
    <property type="component" value="Unassembled WGS sequence"/>
</dbReference>
<evidence type="ECO:0000313" key="2">
    <source>
        <dbReference type="EMBL" id="CAH3149445.1"/>
    </source>
</evidence>
<evidence type="ECO:0000259" key="1">
    <source>
        <dbReference type="PROSITE" id="PS50013"/>
    </source>
</evidence>
<accession>A0ABN8PRV3</accession>
<feature type="domain" description="Chromo" evidence="1">
    <location>
        <begin position="84"/>
        <end position="125"/>
    </location>
</feature>
<dbReference type="PANTHER" id="PTHR46585">
    <property type="entry name" value="INTEGRASE CORE DOMAIN CONTAINING PROTEIN"/>
    <property type="match status" value="1"/>
</dbReference>
<dbReference type="InterPro" id="IPR016197">
    <property type="entry name" value="Chromo-like_dom_sf"/>
</dbReference>
<organism evidence="2 3">
    <name type="scientific">Porites evermanni</name>
    <dbReference type="NCBI Taxonomy" id="104178"/>
    <lineage>
        <taxon>Eukaryota</taxon>
        <taxon>Metazoa</taxon>
        <taxon>Cnidaria</taxon>
        <taxon>Anthozoa</taxon>
        <taxon>Hexacorallia</taxon>
        <taxon>Scleractinia</taxon>
        <taxon>Fungiina</taxon>
        <taxon>Poritidae</taxon>
        <taxon>Porites</taxon>
    </lineage>
</organism>
<keyword evidence="3" id="KW-1185">Reference proteome</keyword>
<sequence>FLKEENVHFFVTYNETKAQVVERFNRTLKQLMWRMFTTTSSYHYLDKLDGLVNGNCNQSIHRSIKMKPADPELQKVLEKPDHLFRIEKILKYRGKGASKEASVHWKGWPKKCDSWIPYKQLVSSQ</sequence>